<protein>
    <submittedName>
        <fullName evidence="2">Uncharacterized protein</fullName>
    </submittedName>
</protein>
<evidence type="ECO:0000313" key="2">
    <source>
        <dbReference type="WBParaSite" id="nRc.2.0.1.t10115-RA"/>
    </source>
</evidence>
<dbReference type="AlphaFoldDB" id="A0A915I7I5"/>
<dbReference type="Proteomes" id="UP000887565">
    <property type="component" value="Unplaced"/>
</dbReference>
<sequence>MIFVWRLINVLSHFFDILSSNGWHLRFNQMISKNHPNLFECINTIKREQNLTEAFISQIDGGQSVVRKNKMYEIIDRRIRNLDQRFLDGYINTVEYLKGIAYNLS</sequence>
<keyword evidence="1" id="KW-1185">Reference proteome</keyword>
<proteinExistence type="predicted"/>
<reference evidence="2" key="1">
    <citation type="submission" date="2022-11" db="UniProtKB">
        <authorList>
            <consortium name="WormBaseParasite"/>
        </authorList>
    </citation>
    <scope>IDENTIFICATION</scope>
</reference>
<name>A0A915I7I5_ROMCU</name>
<accession>A0A915I7I5</accession>
<organism evidence="1 2">
    <name type="scientific">Romanomermis culicivorax</name>
    <name type="common">Nematode worm</name>
    <dbReference type="NCBI Taxonomy" id="13658"/>
    <lineage>
        <taxon>Eukaryota</taxon>
        <taxon>Metazoa</taxon>
        <taxon>Ecdysozoa</taxon>
        <taxon>Nematoda</taxon>
        <taxon>Enoplea</taxon>
        <taxon>Dorylaimia</taxon>
        <taxon>Mermithida</taxon>
        <taxon>Mermithoidea</taxon>
        <taxon>Mermithidae</taxon>
        <taxon>Romanomermis</taxon>
    </lineage>
</organism>
<dbReference type="WBParaSite" id="nRc.2.0.1.t10115-RA">
    <property type="protein sequence ID" value="nRc.2.0.1.t10115-RA"/>
    <property type="gene ID" value="nRc.2.0.1.g10115"/>
</dbReference>
<evidence type="ECO:0000313" key="1">
    <source>
        <dbReference type="Proteomes" id="UP000887565"/>
    </source>
</evidence>
<dbReference type="OMA" id="YINTVEY"/>